<comment type="similarity">
    <text evidence="1">Belongs to the pseudouridine synthase RluA family.</text>
</comment>
<dbReference type="PANTHER" id="PTHR21600">
    <property type="entry name" value="MITOCHONDRIAL RNA PSEUDOURIDINE SYNTHASE"/>
    <property type="match status" value="1"/>
</dbReference>
<name>A0A1S1YY50_FLAPC</name>
<dbReference type="GO" id="GO:0000455">
    <property type="term" value="P:enzyme-directed rRNA pseudouridine synthesis"/>
    <property type="evidence" value="ECO:0007669"/>
    <property type="project" value="TreeGrafter"/>
</dbReference>
<protein>
    <submittedName>
        <fullName evidence="3">RNA pseudouridine synthase</fullName>
    </submittedName>
</protein>
<dbReference type="RefSeq" id="WP_044219024.1">
    <property type="nucleotide sequence ID" value="NZ_JRYR02000001.1"/>
</dbReference>
<dbReference type="OrthoDB" id="9807829at2"/>
<dbReference type="AlphaFoldDB" id="A0A1S1YY50"/>
<accession>A0A1S1YY50</accession>
<evidence type="ECO:0000259" key="2">
    <source>
        <dbReference type="Pfam" id="PF00849"/>
    </source>
</evidence>
<dbReference type="PANTHER" id="PTHR21600:SF87">
    <property type="entry name" value="RNA PSEUDOURIDYLATE SYNTHASE DOMAIN-CONTAINING PROTEIN 1"/>
    <property type="match status" value="1"/>
</dbReference>
<dbReference type="Gene3D" id="3.30.2350.10">
    <property type="entry name" value="Pseudouridine synthase"/>
    <property type="match status" value="1"/>
</dbReference>
<dbReference type="GO" id="GO:0003723">
    <property type="term" value="F:RNA binding"/>
    <property type="evidence" value="ECO:0007669"/>
    <property type="project" value="InterPro"/>
</dbReference>
<dbReference type="GO" id="GO:0009982">
    <property type="term" value="F:pseudouridine synthase activity"/>
    <property type="evidence" value="ECO:0007669"/>
    <property type="project" value="InterPro"/>
</dbReference>
<evidence type="ECO:0000313" key="4">
    <source>
        <dbReference type="Proteomes" id="UP000179797"/>
    </source>
</evidence>
<feature type="domain" description="Pseudouridine synthase RsuA/RluA-like" evidence="2">
    <location>
        <begin position="16"/>
        <end position="158"/>
    </location>
</feature>
<proteinExistence type="inferred from homology"/>
<dbReference type="EMBL" id="JRYR02000001">
    <property type="protein sequence ID" value="OHX65932.1"/>
    <property type="molecule type" value="Genomic_DNA"/>
</dbReference>
<dbReference type="SUPFAM" id="SSF55120">
    <property type="entry name" value="Pseudouridine synthase"/>
    <property type="match status" value="1"/>
</dbReference>
<evidence type="ECO:0000313" key="3">
    <source>
        <dbReference type="EMBL" id="OHX65932.1"/>
    </source>
</evidence>
<dbReference type="STRING" id="915059.NH26_05965"/>
<gene>
    <name evidence="3" type="ORF">NH26_05965</name>
</gene>
<dbReference type="GO" id="GO:0140098">
    <property type="term" value="F:catalytic activity, acting on RNA"/>
    <property type="evidence" value="ECO:0007669"/>
    <property type="project" value="UniProtKB-ARBA"/>
</dbReference>
<organism evidence="3 4">
    <name type="scientific">Flammeovirga pacifica</name>
    <dbReference type="NCBI Taxonomy" id="915059"/>
    <lineage>
        <taxon>Bacteria</taxon>
        <taxon>Pseudomonadati</taxon>
        <taxon>Bacteroidota</taxon>
        <taxon>Cytophagia</taxon>
        <taxon>Cytophagales</taxon>
        <taxon>Flammeovirgaceae</taxon>
        <taxon>Flammeovirga</taxon>
    </lineage>
</organism>
<dbReference type="Pfam" id="PF00849">
    <property type="entry name" value="PseudoU_synth_2"/>
    <property type="match status" value="1"/>
</dbReference>
<reference evidence="3 4" key="1">
    <citation type="journal article" date="2012" name="Int. J. Syst. Evol. Microbiol.">
        <title>Flammeovirga pacifica sp. nov., isolated from deep-sea sediment.</title>
        <authorList>
            <person name="Xu H."/>
            <person name="Fu Y."/>
            <person name="Yang N."/>
            <person name="Ding Z."/>
            <person name="Lai Q."/>
            <person name="Zeng R."/>
        </authorList>
    </citation>
    <scope>NUCLEOTIDE SEQUENCE [LARGE SCALE GENOMIC DNA]</scope>
    <source>
        <strain evidence="4">DSM 24597 / LMG 26175 / WPAGA1</strain>
    </source>
</reference>
<evidence type="ECO:0000256" key="1">
    <source>
        <dbReference type="ARBA" id="ARBA00010876"/>
    </source>
</evidence>
<dbReference type="InterPro" id="IPR020103">
    <property type="entry name" value="PsdUridine_synth_cat_dom_sf"/>
</dbReference>
<sequence>MKIPSFKKWIIFENDNYILVNKPPYISSLEDRDKTLPTVYQEAKKYAGDTQLCHRLDKETSGVMAIAKNPEAYRNLAIQFEKRQVEKVYHAVVDGVENFDGIMVDRNILVSGRGNVRIDIEGKPSQTLVKTEEIYKFHSLVACKPLTGRMHQIRIHMAYLGSPIISDEVYGGQIPYLSQIKGRKFKLKEGTEEQALMSRVALHARSLRFKDVDGSEIFIESEYPKDMKAVITQMKKFK</sequence>
<dbReference type="CDD" id="cd02869">
    <property type="entry name" value="PseudoU_synth_RluA_like"/>
    <property type="match status" value="1"/>
</dbReference>
<dbReference type="Proteomes" id="UP000179797">
    <property type="component" value="Unassembled WGS sequence"/>
</dbReference>
<keyword evidence="4" id="KW-1185">Reference proteome</keyword>
<dbReference type="InterPro" id="IPR006145">
    <property type="entry name" value="PsdUridine_synth_RsuA/RluA"/>
</dbReference>
<comment type="caution">
    <text evidence="3">The sequence shown here is derived from an EMBL/GenBank/DDBJ whole genome shotgun (WGS) entry which is preliminary data.</text>
</comment>
<dbReference type="InterPro" id="IPR050188">
    <property type="entry name" value="RluA_PseudoU_synthase"/>
</dbReference>